<name>A0A348B1G3_9CREN</name>
<accession>A0A348B1G3</accession>
<dbReference type="AlphaFoldDB" id="A0A348B1G3"/>
<dbReference type="Proteomes" id="UP000616143">
    <property type="component" value="Unassembled WGS sequence"/>
</dbReference>
<sequence>MNVVVLVDSLLRRTYPTDLVAQVGGEKVFQFLTEDPFYISLRREGVSVVRGRAPTADVEVEGPSSVVEDVVQGKVSPVDAVLSGALKVRGDLAAAGRLASVVRRVM</sequence>
<dbReference type="Pfam" id="PF02036">
    <property type="entry name" value="SCP2"/>
    <property type="match status" value="1"/>
</dbReference>
<evidence type="ECO:0000259" key="1">
    <source>
        <dbReference type="Pfam" id="PF02036"/>
    </source>
</evidence>
<dbReference type="Gene3D" id="3.30.1050.10">
    <property type="entry name" value="SCP2 sterol-binding domain"/>
    <property type="match status" value="1"/>
</dbReference>
<reference evidence="3" key="1">
    <citation type="journal article" date="2014" name="Int. J. Syst. Evol. Microbiol.">
        <title>Complete genome sequence of Corynebacterium casei LMG S-19264T (=DSM 44701T), isolated from a smear-ripened cheese.</title>
        <authorList>
            <consortium name="US DOE Joint Genome Institute (JGI-PGF)"/>
            <person name="Walter F."/>
            <person name="Albersmeier A."/>
            <person name="Kalinowski J."/>
            <person name="Ruckert C."/>
        </authorList>
    </citation>
    <scope>NUCLEOTIDE SEQUENCE</scope>
    <source>
        <strain evidence="3">JCM 31740</strain>
    </source>
</reference>
<dbReference type="KEGG" id="sacd:HS1genome_0404"/>
<dbReference type="GeneID" id="38665907"/>
<dbReference type="EMBL" id="AP018553">
    <property type="protein sequence ID" value="BBD72015.1"/>
    <property type="molecule type" value="Genomic_DNA"/>
</dbReference>
<keyword evidence="4" id="KW-1185">Reference proteome</keyword>
<protein>
    <recommendedName>
        <fullName evidence="1">SCP2 domain-containing protein</fullName>
    </recommendedName>
</protein>
<evidence type="ECO:0000313" key="2">
    <source>
        <dbReference type="EMBL" id="BBD72015.1"/>
    </source>
</evidence>
<reference evidence="4" key="2">
    <citation type="submission" date="2018-04" db="EMBL/GenBank/DDBJ databases">
        <title>Complete genome sequence of Sulfodiicoccus acidiphilus strain HS-1.</title>
        <authorList>
            <person name="Sakai H.D."/>
            <person name="Kurosawa N."/>
        </authorList>
    </citation>
    <scope>NUCLEOTIDE SEQUENCE [LARGE SCALE GENOMIC DNA]</scope>
    <source>
        <strain evidence="4">HS-1</strain>
    </source>
</reference>
<reference evidence="3" key="4">
    <citation type="submission" date="2020-09" db="EMBL/GenBank/DDBJ databases">
        <authorList>
            <person name="Sun Q."/>
            <person name="Ohkuma M."/>
        </authorList>
    </citation>
    <scope>NUCLEOTIDE SEQUENCE</scope>
    <source>
        <strain evidence="3">JCM 31740</strain>
    </source>
</reference>
<organism evidence="2 4">
    <name type="scientific">Sulfodiicoccus acidiphilus</name>
    <dbReference type="NCBI Taxonomy" id="1670455"/>
    <lineage>
        <taxon>Archaea</taxon>
        <taxon>Thermoproteota</taxon>
        <taxon>Thermoprotei</taxon>
        <taxon>Sulfolobales</taxon>
        <taxon>Sulfolobaceae</taxon>
        <taxon>Sulfodiicoccus</taxon>
    </lineage>
</organism>
<evidence type="ECO:0000313" key="3">
    <source>
        <dbReference type="EMBL" id="GGT92120.1"/>
    </source>
</evidence>
<dbReference type="Proteomes" id="UP000276741">
    <property type="component" value="Chromosome"/>
</dbReference>
<dbReference type="RefSeq" id="WP_126449309.1">
    <property type="nucleotide sequence ID" value="NZ_AP018553.1"/>
</dbReference>
<evidence type="ECO:0000313" key="4">
    <source>
        <dbReference type="Proteomes" id="UP000276741"/>
    </source>
</evidence>
<gene>
    <name evidence="3" type="ORF">GCM10007116_07420</name>
    <name evidence="2" type="ORF">HS1genome_0404</name>
</gene>
<dbReference type="InterPro" id="IPR003033">
    <property type="entry name" value="SCP2_sterol-bd_dom"/>
</dbReference>
<reference evidence="2" key="3">
    <citation type="journal article" date="2019" name="BMC Res. Notes">
        <title>Complete genome sequence of the Sulfodiicoccus acidiphilus strain HS-1T, the first crenarchaeon that lacks polB3, isolated from an acidic hot spring in Ohwaku-dani, Hakone, Japan.</title>
        <authorList>
            <person name="Sakai H.D."/>
            <person name="Kurosawa N."/>
        </authorList>
    </citation>
    <scope>NUCLEOTIDE SEQUENCE</scope>
    <source>
        <strain evidence="2">HS-1</strain>
    </source>
</reference>
<dbReference type="EMBL" id="BMQS01000005">
    <property type="protein sequence ID" value="GGT92120.1"/>
    <property type="molecule type" value="Genomic_DNA"/>
</dbReference>
<dbReference type="InterPro" id="IPR036527">
    <property type="entry name" value="SCP2_sterol-bd_dom_sf"/>
</dbReference>
<dbReference type="SUPFAM" id="SSF55718">
    <property type="entry name" value="SCP-like"/>
    <property type="match status" value="1"/>
</dbReference>
<proteinExistence type="predicted"/>
<feature type="domain" description="SCP2" evidence="1">
    <location>
        <begin position="19"/>
        <end position="102"/>
    </location>
</feature>